<name>A0A7J5B688_9MICO</name>
<reference evidence="1 2" key="1">
    <citation type="submission" date="2019-09" db="EMBL/GenBank/DDBJ databases">
        <title>Phylogeny of genus Pseudoclavibacter and closely related genus.</title>
        <authorList>
            <person name="Li Y."/>
        </authorList>
    </citation>
    <scope>NUCLEOTIDE SEQUENCE [LARGE SCALE GENOMIC DNA]</scope>
    <source>
        <strain evidence="1 2">THG-MD12</strain>
    </source>
</reference>
<comment type="caution">
    <text evidence="1">The sequence shown here is derived from an EMBL/GenBank/DDBJ whole genome shotgun (WGS) entry which is preliminary data.</text>
</comment>
<accession>A0A7J5B688</accession>
<dbReference type="InterPro" id="IPR041881">
    <property type="entry name" value="PqqD_sf"/>
</dbReference>
<keyword evidence="2" id="KW-1185">Reference proteome</keyword>
<dbReference type="Gene3D" id="1.10.10.1150">
    <property type="entry name" value="Coenzyme PQQ synthesis protein D (PqqD)"/>
    <property type="match status" value="1"/>
</dbReference>
<organism evidence="1 2">
    <name type="scientific">Pseudoclavibacter terrae</name>
    <dbReference type="NCBI Taxonomy" id="1530195"/>
    <lineage>
        <taxon>Bacteria</taxon>
        <taxon>Bacillati</taxon>
        <taxon>Actinomycetota</taxon>
        <taxon>Actinomycetes</taxon>
        <taxon>Micrococcales</taxon>
        <taxon>Microbacteriaceae</taxon>
        <taxon>Pseudoclavibacter</taxon>
    </lineage>
</organism>
<dbReference type="EMBL" id="WBJX01000001">
    <property type="protein sequence ID" value="KAB1639171.1"/>
    <property type="molecule type" value="Genomic_DNA"/>
</dbReference>
<dbReference type="Proteomes" id="UP000490386">
    <property type="component" value="Unassembled WGS sequence"/>
</dbReference>
<dbReference type="Pfam" id="PF05402">
    <property type="entry name" value="PqqD"/>
    <property type="match status" value="1"/>
</dbReference>
<gene>
    <name evidence="1" type="ORF">F8O03_02170</name>
</gene>
<proteinExistence type="predicted"/>
<evidence type="ECO:0000313" key="1">
    <source>
        <dbReference type="EMBL" id="KAB1639171.1"/>
    </source>
</evidence>
<dbReference type="OrthoDB" id="5192783at2"/>
<sequence length="117" mass="12378">MDQGTGARPHVGGELFDAIVAPVGSLALVRDDESGDVTVLSLTDVDCKPLVLSGTAAVIWDEFDGERSLRDIVRVLASDYGLDEAVIGEQVLSFVTQLLEAQLLHVRGSARDTATAL</sequence>
<protein>
    <submittedName>
        <fullName evidence="1">PqqD family protein</fullName>
    </submittedName>
</protein>
<dbReference type="AlphaFoldDB" id="A0A7J5B688"/>
<evidence type="ECO:0000313" key="2">
    <source>
        <dbReference type="Proteomes" id="UP000490386"/>
    </source>
</evidence>
<dbReference type="InterPro" id="IPR008792">
    <property type="entry name" value="PQQD"/>
</dbReference>
<dbReference type="RefSeq" id="WP_151422187.1">
    <property type="nucleotide sequence ID" value="NZ_WBJX01000001.1"/>
</dbReference>